<keyword evidence="5" id="KW-0963">Cytoplasm</keyword>
<evidence type="ECO:0000256" key="13">
    <source>
        <dbReference type="PIRSR" id="PIRSR604809-50"/>
    </source>
</evidence>
<keyword evidence="7 11" id="KW-0547">Nucleotide-binding</keyword>
<feature type="binding site" evidence="11">
    <location>
        <position position="350"/>
    </location>
    <ligand>
        <name>ATP</name>
        <dbReference type="ChEBI" id="CHEBI:30616"/>
    </ligand>
</feature>
<dbReference type="GO" id="GO:0046872">
    <property type="term" value="F:metal ion binding"/>
    <property type="evidence" value="ECO:0007669"/>
    <property type="project" value="UniProtKB-KW"/>
</dbReference>
<dbReference type="GO" id="GO:0005524">
    <property type="term" value="F:ATP binding"/>
    <property type="evidence" value="ECO:0007669"/>
    <property type="project" value="UniProtKB-KW"/>
</dbReference>
<dbReference type="GO" id="GO:0006542">
    <property type="term" value="P:glutamine biosynthetic process"/>
    <property type="evidence" value="ECO:0007669"/>
    <property type="project" value="InterPro"/>
</dbReference>
<keyword evidence="12" id="KW-0479">Metal-binding</keyword>
<proteinExistence type="inferred from homology"/>
<dbReference type="Pfam" id="PF03951">
    <property type="entry name" value="Gln-synt_N"/>
    <property type="match status" value="1"/>
</dbReference>
<dbReference type="InterPro" id="IPR036651">
    <property type="entry name" value="Gln_synt_N_sf"/>
</dbReference>
<evidence type="ECO:0000256" key="6">
    <source>
        <dbReference type="ARBA" id="ARBA00022598"/>
    </source>
</evidence>
<dbReference type="EC" id="6.3.1.2" evidence="3 16"/>
<dbReference type="PROSITE" id="PS00180">
    <property type="entry name" value="GLNA_1"/>
    <property type="match status" value="1"/>
</dbReference>
<dbReference type="InterPro" id="IPR014746">
    <property type="entry name" value="Gln_synth/guanido_kin_cat_dom"/>
</dbReference>
<evidence type="ECO:0000256" key="8">
    <source>
        <dbReference type="ARBA" id="ARBA00022840"/>
    </source>
</evidence>
<reference evidence="20" key="1">
    <citation type="submission" date="2011-12" db="EMBL/GenBank/DDBJ databases">
        <title>The complete genome of chromosome of Sulfobacillus acidophilus DSM 10332.</title>
        <authorList>
            <person name="Lucas S."/>
            <person name="Han J."/>
            <person name="Lapidus A."/>
            <person name="Bruce D."/>
            <person name="Goodwin L."/>
            <person name="Pitluck S."/>
            <person name="Peters L."/>
            <person name="Kyrpides N."/>
            <person name="Mavromatis K."/>
            <person name="Ivanova N."/>
            <person name="Mikhailova N."/>
            <person name="Chertkov O."/>
            <person name="Saunders E."/>
            <person name="Detter J.C."/>
            <person name="Tapia R."/>
            <person name="Han C."/>
            <person name="Land M."/>
            <person name="Hauser L."/>
            <person name="Markowitz V."/>
            <person name="Cheng J.-F."/>
            <person name="Hugenholtz P."/>
            <person name="Woyke T."/>
            <person name="Wu D."/>
            <person name="Pukall R."/>
            <person name="Gehrich-Schroeter G."/>
            <person name="Schneider S."/>
            <person name="Klenk H.-P."/>
            <person name="Eisen J.A."/>
        </authorList>
    </citation>
    <scope>NUCLEOTIDE SEQUENCE [LARGE SCALE GENOMIC DNA]</scope>
    <source>
        <strain evidence="20">ATCC 700253 / DSM 10332 / NAL</strain>
    </source>
</reference>
<dbReference type="GO" id="GO:0019740">
    <property type="term" value="P:nitrogen utilization"/>
    <property type="evidence" value="ECO:0007669"/>
    <property type="project" value="TreeGrafter"/>
</dbReference>
<dbReference type="AlphaFoldDB" id="G8TWR7"/>
<dbReference type="NCBIfam" id="TIGR00653">
    <property type="entry name" value="GlnA"/>
    <property type="match status" value="1"/>
</dbReference>
<protein>
    <recommendedName>
        <fullName evidence="4 16">Glutamine synthetase</fullName>
        <ecNumber evidence="3 16">6.3.1.2</ecNumber>
    </recommendedName>
</protein>
<dbReference type="Gene3D" id="3.30.590.10">
    <property type="entry name" value="Glutamine synthetase/guanido kinase, catalytic domain"/>
    <property type="match status" value="1"/>
</dbReference>
<dbReference type="PROSITE" id="PS51986">
    <property type="entry name" value="GS_BETA_GRASP"/>
    <property type="match status" value="1"/>
</dbReference>
<dbReference type="HOGENOM" id="CLU_017290_1_2_9"/>
<dbReference type="GO" id="GO:0005737">
    <property type="term" value="C:cytoplasm"/>
    <property type="evidence" value="ECO:0007669"/>
    <property type="project" value="UniProtKB-SubCell"/>
</dbReference>
<evidence type="ECO:0000256" key="14">
    <source>
        <dbReference type="PROSITE-ProRule" id="PRU01330"/>
    </source>
</evidence>
<evidence type="ECO:0000256" key="3">
    <source>
        <dbReference type="ARBA" id="ARBA00012937"/>
    </source>
</evidence>
<reference evidence="19 20" key="2">
    <citation type="journal article" date="2012" name="Stand. Genomic Sci.">
        <title>Complete genome sequence of the moderately thermophilic mineral-sulfide-oxidizing firmicute Sulfobacillus acidophilus type strain (NAL(T)).</title>
        <authorList>
            <person name="Anderson I."/>
            <person name="Chertkov O."/>
            <person name="Chen A."/>
            <person name="Saunders E."/>
            <person name="Lapidus A."/>
            <person name="Nolan M."/>
            <person name="Lucas S."/>
            <person name="Hammon N."/>
            <person name="Deshpande S."/>
            <person name="Cheng J.F."/>
            <person name="Han C."/>
            <person name="Tapia R."/>
            <person name="Goodwin L.A."/>
            <person name="Pitluck S."/>
            <person name="Liolios K."/>
            <person name="Pagani I."/>
            <person name="Ivanova N."/>
            <person name="Mikhailova N."/>
            <person name="Pati A."/>
            <person name="Palaniappan K."/>
            <person name="Land M."/>
            <person name="Pan C."/>
            <person name="Rohde M."/>
            <person name="Pukall R."/>
            <person name="Goker M."/>
            <person name="Detter J.C."/>
            <person name="Woyke T."/>
            <person name="Bristow J."/>
            <person name="Eisen J.A."/>
            <person name="Markowitz V."/>
            <person name="Hugenholtz P."/>
            <person name="Kyrpides N.C."/>
            <person name="Klenk H.P."/>
            <person name="Mavromatis K."/>
        </authorList>
    </citation>
    <scope>NUCLEOTIDE SEQUENCE [LARGE SCALE GENOMIC DNA]</scope>
    <source>
        <strain evidence="20">ATCC 700253 / DSM 10332 / NAL</strain>
    </source>
</reference>
<dbReference type="InterPro" id="IPR008146">
    <property type="entry name" value="Gln_synth_cat_dom"/>
</dbReference>
<keyword evidence="8 11" id="KW-0067">ATP-binding</keyword>
<dbReference type="Gene3D" id="3.10.20.70">
    <property type="entry name" value="Glutamine synthetase, N-terminal domain"/>
    <property type="match status" value="1"/>
</dbReference>
<feature type="domain" description="GS beta-grasp" evidence="17">
    <location>
        <begin position="13"/>
        <end position="97"/>
    </location>
</feature>
<feature type="binding site" evidence="11">
    <location>
        <position position="204"/>
    </location>
    <ligand>
        <name>ATP</name>
        <dbReference type="ChEBI" id="CHEBI:30616"/>
    </ligand>
</feature>
<evidence type="ECO:0000256" key="5">
    <source>
        <dbReference type="ARBA" id="ARBA00022490"/>
    </source>
</evidence>
<keyword evidence="20" id="KW-1185">Reference proteome</keyword>
<dbReference type="InterPro" id="IPR027303">
    <property type="entry name" value="Gln_synth_gly_rich_site"/>
</dbReference>
<evidence type="ECO:0000256" key="16">
    <source>
        <dbReference type="RuleBase" id="RU004356"/>
    </source>
</evidence>
<dbReference type="SUPFAM" id="SSF54368">
    <property type="entry name" value="Glutamine synthetase, N-terminal domain"/>
    <property type="match status" value="1"/>
</dbReference>
<evidence type="ECO:0000256" key="12">
    <source>
        <dbReference type="PIRSR" id="PIRSR604809-3"/>
    </source>
</evidence>
<comment type="subcellular location">
    <subcellularLocation>
        <location evidence="1">Cytoplasm</location>
    </subcellularLocation>
</comment>
<evidence type="ECO:0000259" key="18">
    <source>
        <dbReference type="PROSITE" id="PS51987"/>
    </source>
</evidence>
<evidence type="ECO:0000259" key="17">
    <source>
        <dbReference type="PROSITE" id="PS51986"/>
    </source>
</evidence>
<accession>G8TWR7</accession>
<dbReference type="GO" id="GO:0004356">
    <property type="term" value="F:glutamine synthetase activity"/>
    <property type="evidence" value="ECO:0007669"/>
    <property type="project" value="UniProtKB-EC"/>
</dbReference>
<evidence type="ECO:0000256" key="4">
    <source>
        <dbReference type="ARBA" id="ARBA00021364"/>
    </source>
</evidence>
<feature type="binding site" evidence="12">
    <location>
        <position position="217"/>
    </location>
    <ligand>
        <name>Mg(2+)</name>
        <dbReference type="ChEBI" id="CHEBI:18420"/>
        <label>1</label>
    </ligand>
</feature>
<dbReference type="PATRIC" id="fig|679936.5.peg.2685"/>
<feature type="binding site" evidence="10">
    <location>
        <position position="357"/>
    </location>
    <ligand>
        <name>L-glutamate</name>
        <dbReference type="ChEBI" id="CHEBI:29985"/>
    </ligand>
</feature>
<dbReference type="Proteomes" id="UP000005439">
    <property type="component" value="Chromosome"/>
</dbReference>
<evidence type="ECO:0000256" key="10">
    <source>
        <dbReference type="PIRSR" id="PIRSR604809-1"/>
    </source>
</evidence>
<keyword evidence="6 16" id="KW-0436">Ligase</keyword>
<feature type="binding site" evidence="12">
    <location>
        <position position="355"/>
    </location>
    <ligand>
        <name>Mg(2+)</name>
        <dbReference type="ChEBI" id="CHEBI:18420"/>
        <label>1</label>
    </ligand>
</feature>
<organism evidence="19 20">
    <name type="scientific">Sulfobacillus acidophilus (strain ATCC 700253 / DSM 10332 / NAL)</name>
    <dbReference type="NCBI Taxonomy" id="679936"/>
    <lineage>
        <taxon>Bacteria</taxon>
        <taxon>Bacillati</taxon>
        <taxon>Bacillota</taxon>
        <taxon>Clostridia</taxon>
        <taxon>Eubacteriales</taxon>
        <taxon>Clostridiales Family XVII. Incertae Sedis</taxon>
        <taxon>Sulfobacillus</taxon>
    </lineage>
</organism>
<sequence length="471" mass="52793">MTGEDILRLIKEKNIEMVDFHIIDLPGTWQHVTVPVSEIEEETFTRGIPFDGSSLRGFRSIEESDMLMIPDPDTAVIDPFHAVPTLSIICDVTDPEHVPYARDPRLVAKKAEAYLKETGIADISYWGPELEFFIFDSVRFLNQGHQAFYAVDSEEGYWNSGREGGLGQTIRPKEGYFPAQPIDSTHELRTHMVKALQAFGIRVEMHHHEVASGGQGEIDLRFNTLTKQADTVMMYKYVLRNVARQHGKAITFMPKPIFGDNGNGMHVHQSLWKAGQPLFWDETGYAHMSPLALSYIAGILTHAPALLALTNPSTNSYRRLVPGYEAPVNIVFSHGNRSAAIRIPKTASPKASRIEFRTPDATSNPYLAFAATLMAGLDGVRRQLDPVKLGFGPLDRNIYAMSAEELEGIRSVPGSLGEALDNLEKDHAWLLEGGVFTEDLVQTWIQYKRSNEVNPVNLRPHPMEFELYFNS</sequence>
<feature type="binding site" evidence="12">
    <location>
        <position position="266"/>
    </location>
    <ligand>
        <name>Mg(2+)</name>
        <dbReference type="ChEBI" id="CHEBI:18420"/>
        <label>1</label>
    </ligand>
</feature>
<dbReference type="InterPro" id="IPR008147">
    <property type="entry name" value="Gln_synt_N"/>
</dbReference>
<evidence type="ECO:0000256" key="7">
    <source>
        <dbReference type="ARBA" id="ARBA00022741"/>
    </source>
</evidence>
<feature type="binding site" evidence="11">
    <location>
        <begin position="268"/>
        <end position="270"/>
    </location>
    <ligand>
        <name>ATP</name>
        <dbReference type="ChEBI" id="CHEBI:30616"/>
    </ligand>
</feature>
<evidence type="ECO:0000313" key="20">
    <source>
        <dbReference type="Proteomes" id="UP000005439"/>
    </source>
</evidence>
<keyword evidence="12" id="KW-0460">Magnesium</keyword>
<comment type="similarity">
    <text evidence="2 14 15">Belongs to the glutamine synthetase family.</text>
</comment>
<feature type="binding site" evidence="12">
    <location>
        <position position="131"/>
    </location>
    <ligand>
        <name>Mg(2+)</name>
        <dbReference type="ChEBI" id="CHEBI:18420"/>
        <label>1</label>
    </ligand>
</feature>
<evidence type="ECO:0000256" key="15">
    <source>
        <dbReference type="RuleBase" id="RU000384"/>
    </source>
</evidence>
<dbReference type="InterPro" id="IPR027302">
    <property type="entry name" value="Gln_synth_N_conserv_site"/>
</dbReference>
<evidence type="ECO:0000313" key="19">
    <source>
        <dbReference type="EMBL" id="AEW06056.1"/>
    </source>
</evidence>
<feature type="binding site" evidence="12">
    <location>
        <position position="209"/>
    </location>
    <ligand>
        <name>Mg(2+)</name>
        <dbReference type="ChEBI" id="CHEBI:18420"/>
        <label>1</label>
    </ligand>
</feature>
<dbReference type="GO" id="GO:0016020">
    <property type="term" value="C:membrane"/>
    <property type="evidence" value="ECO:0007669"/>
    <property type="project" value="TreeGrafter"/>
</dbReference>
<comment type="catalytic activity">
    <reaction evidence="9 16">
        <text>L-glutamate + NH4(+) + ATP = L-glutamine + ADP + phosphate + H(+)</text>
        <dbReference type="Rhea" id="RHEA:16169"/>
        <dbReference type="ChEBI" id="CHEBI:15378"/>
        <dbReference type="ChEBI" id="CHEBI:28938"/>
        <dbReference type="ChEBI" id="CHEBI:29985"/>
        <dbReference type="ChEBI" id="CHEBI:30616"/>
        <dbReference type="ChEBI" id="CHEBI:43474"/>
        <dbReference type="ChEBI" id="CHEBI:58359"/>
        <dbReference type="ChEBI" id="CHEBI:456216"/>
        <dbReference type="EC" id="6.3.1.2"/>
    </reaction>
</comment>
<feature type="binding site" evidence="10">
    <location>
        <position position="319"/>
    </location>
    <ligand>
        <name>L-glutamate</name>
        <dbReference type="ChEBI" id="CHEBI:29985"/>
    </ligand>
</feature>
<dbReference type="EMBL" id="CP003179">
    <property type="protein sequence ID" value="AEW06056.1"/>
    <property type="molecule type" value="Genomic_DNA"/>
</dbReference>
<feature type="modified residue" description="O-AMP-tyrosine" evidence="13">
    <location>
        <position position="399"/>
    </location>
</feature>
<dbReference type="SUPFAM" id="SSF55931">
    <property type="entry name" value="Glutamine synthetase/guanido kinase"/>
    <property type="match status" value="1"/>
</dbReference>
<dbReference type="SMART" id="SM01230">
    <property type="entry name" value="Gln-synt_C"/>
    <property type="match status" value="1"/>
</dbReference>
<evidence type="ECO:0000256" key="2">
    <source>
        <dbReference type="ARBA" id="ARBA00009897"/>
    </source>
</evidence>
<dbReference type="PANTHER" id="PTHR43407:SF1">
    <property type="entry name" value="LENGSIN"/>
    <property type="match status" value="1"/>
</dbReference>
<gene>
    <name evidence="19" type="ordered locus">Sulac_2594</name>
</gene>
<dbReference type="InterPro" id="IPR004809">
    <property type="entry name" value="Gln_synth_I"/>
</dbReference>
<feature type="binding site" evidence="10">
    <location>
        <position position="337"/>
    </location>
    <ligand>
        <name>L-glutamate</name>
        <dbReference type="ChEBI" id="CHEBI:29985"/>
    </ligand>
</feature>
<dbReference type="STRING" id="679936.Sulac_2594"/>
<feature type="binding site" evidence="12">
    <location>
        <position position="129"/>
    </location>
    <ligand>
        <name>Mg(2+)</name>
        <dbReference type="ChEBI" id="CHEBI:18420"/>
        <label>1</label>
    </ligand>
</feature>
<dbReference type="KEGG" id="sap:Sulac_2594"/>
<feature type="binding site" evidence="10">
    <location>
        <begin position="261"/>
        <end position="262"/>
    </location>
    <ligand>
        <name>L-glutamate</name>
        <dbReference type="ChEBI" id="CHEBI:29985"/>
    </ligand>
</feature>
<comment type="cofactor">
    <cofactor evidence="12">
        <name>Mg(2+)</name>
        <dbReference type="ChEBI" id="CHEBI:18420"/>
    </cofactor>
    <text evidence="12">Binds 2 Mg(2+) ions per subunit.</text>
</comment>
<evidence type="ECO:0000256" key="11">
    <source>
        <dbReference type="PIRSR" id="PIRSR604809-2"/>
    </source>
</evidence>
<dbReference type="Pfam" id="PF00120">
    <property type="entry name" value="Gln-synt_C"/>
    <property type="match status" value="1"/>
</dbReference>
<name>G8TWR7_SULAD</name>
<dbReference type="PROSITE" id="PS51987">
    <property type="entry name" value="GS_CATALYTIC"/>
    <property type="match status" value="1"/>
</dbReference>
<feature type="binding site" evidence="10">
    <location>
        <position position="325"/>
    </location>
    <ligand>
        <name>L-glutamate</name>
        <dbReference type="ChEBI" id="CHEBI:29985"/>
    </ligand>
</feature>
<feature type="binding site" evidence="11">
    <location>
        <position position="337"/>
    </location>
    <ligand>
        <name>ATP</name>
        <dbReference type="ChEBI" id="CHEBI:30616"/>
    </ligand>
</feature>
<keyword evidence="13" id="KW-0597">Phosphoprotein</keyword>
<feature type="domain" description="GS catalytic" evidence="18">
    <location>
        <begin position="104"/>
        <end position="471"/>
    </location>
</feature>
<dbReference type="PROSITE" id="PS00181">
    <property type="entry name" value="GLNA_ATP"/>
    <property type="match status" value="1"/>
</dbReference>
<evidence type="ECO:0000256" key="1">
    <source>
        <dbReference type="ARBA" id="ARBA00004496"/>
    </source>
</evidence>
<dbReference type="PANTHER" id="PTHR43407">
    <property type="entry name" value="GLUTAMINE SYNTHETASE"/>
    <property type="match status" value="1"/>
</dbReference>
<evidence type="ECO:0000256" key="9">
    <source>
        <dbReference type="ARBA" id="ARBA00049436"/>
    </source>
</evidence>